<dbReference type="InterPro" id="IPR051906">
    <property type="entry name" value="TolC-like"/>
</dbReference>
<dbReference type="Gene3D" id="1.20.1600.10">
    <property type="entry name" value="Outer membrane efflux proteins (OEP)"/>
    <property type="match status" value="1"/>
</dbReference>
<protein>
    <submittedName>
        <fullName evidence="9">Outer membrane protein</fullName>
    </submittedName>
</protein>
<dbReference type="RefSeq" id="WP_133577515.1">
    <property type="nucleotide sequence ID" value="NZ_SNYC01000006.1"/>
</dbReference>
<sequence length="447" mass="49594">MKKLPLVLSLLLIAGFIQRSAAQEVITIQQAIEKTLNNNLQVKKAELSESLADENLKQAKLALYPTLSAGISQSMAWGRNNSGTSGIYENTQNYNFGPDASAGVDLFNGFSKINQIRQNKVLLESGKASTEKLKNDLTLQVITSYLDILYNKDRLKAAQQQLVVSQEQLTQQQELLNVGNKTLADVAESRSLVATAELDVTTATNALTISYLTLAQLMDIPSATRYDIQAPVLSSFNKPSTNYNPEQVYSESMRIFPDIKLAGLQTEVAKRGIDIAKGSLYPRLSLSGGYGTGYFYNYNARPENPNVAFGKQIENNISKRVGMSLSIPIFNGLQARSGVTRARINLQQFQADEQLAKNNLNKIIYQAVADLKAAESTYESTTKTFNARQEAFAVIEQRYNVGLVNSLDYSTSLTNRNRAEIDNIRAKYDLLFKAKVIDYYLGKQIIF</sequence>
<dbReference type="Pfam" id="PF02321">
    <property type="entry name" value="OEP"/>
    <property type="match status" value="2"/>
</dbReference>
<evidence type="ECO:0000256" key="8">
    <source>
        <dbReference type="SAM" id="SignalP"/>
    </source>
</evidence>
<evidence type="ECO:0000256" key="5">
    <source>
        <dbReference type="ARBA" id="ARBA00022692"/>
    </source>
</evidence>
<keyword evidence="5" id="KW-0812">Transmembrane</keyword>
<comment type="caution">
    <text evidence="9">The sequence shown here is derived from an EMBL/GenBank/DDBJ whole genome shotgun (WGS) entry which is preliminary data.</text>
</comment>
<evidence type="ECO:0000313" key="10">
    <source>
        <dbReference type="Proteomes" id="UP000295620"/>
    </source>
</evidence>
<keyword evidence="3" id="KW-0813">Transport</keyword>
<keyword evidence="7" id="KW-0998">Cell outer membrane</keyword>
<dbReference type="PANTHER" id="PTHR30026">
    <property type="entry name" value="OUTER MEMBRANE PROTEIN TOLC"/>
    <property type="match status" value="1"/>
</dbReference>
<evidence type="ECO:0000256" key="1">
    <source>
        <dbReference type="ARBA" id="ARBA00004442"/>
    </source>
</evidence>
<evidence type="ECO:0000256" key="7">
    <source>
        <dbReference type="ARBA" id="ARBA00023237"/>
    </source>
</evidence>
<dbReference type="Proteomes" id="UP000295620">
    <property type="component" value="Unassembled WGS sequence"/>
</dbReference>
<evidence type="ECO:0000256" key="2">
    <source>
        <dbReference type="ARBA" id="ARBA00007613"/>
    </source>
</evidence>
<comment type="subcellular location">
    <subcellularLocation>
        <location evidence="1">Cell outer membrane</location>
    </subcellularLocation>
</comment>
<gene>
    <name evidence="9" type="ORF">ATK78_3682</name>
</gene>
<accession>A0A4R6ST20</accession>
<name>A0A4R6ST20_9SPHI</name>
<dbReference type="GO" id="GO:1990281">
    <property type="term" value="C:efflux pump complex"/>
    <property type="evidence" value="ECO:0007669"/>
    <property type="project" value="TreeGrafter"/>
</dbReference>
<comment type="similarity">
    <text evidence="2">Belongs to the outer membrane factor (OMF) (TC 1.B.17) family.</text>
</comment>
<dbReference type="EMBL" id="SNYC01000006">
    <property type="protein sequence ID" value="TDQ07555.1"/>
    <property type="molecule type" value="Genomic_DNA"/>
</dbReference>
<dbReference type="GO" id="GO:0015288">
    <property type="term" value="F:porin activity"/>
    <property type="evidence" value="ECO:0007669"/>
    <property type="project" value="TreeGrafter"/>
</dbReference>
<keyword evidence="8" id="KW-0732">Signal</keyword>
<dbReference type="OrthoDB" id="9811587at2"/>
<dbReference type="InterPro" id="IPR003423">
    <property type="entry name" value="OMP_efflux"/>
</dbReference>
<feature type="chain" id="PRO_5020732301" evidence="8">
    <location>
        <begin position="22"/>
        <end position="447"/>
    </location>
</feature>
<dbReference type="GO" id="GO:0009279">
    <property type="term" value="C:cell outer membrane"/>
    <property type="evidence" value="ECO:0007669"/>
    <property type="project" value="UniProtKB-SubCell"/>
</dbReference>
<keyword evidence="10" id="KW-1185">Reference proteome</keyword>
<keyword evidence="4" id="KW-1134">Transmembrane beta strand</keyword>
<evidence type="ECO:0000256" key="3">
    <source>
        <dbReference type="ARBA" id="ARBA00022448"/>
    </source>
</evidence>
<keyword evidence="6" id="KW-0472">Membrane</keyword>
<evidence type="ECO:0000256" key="4">
    <source>
        <dbReference type="ARBA" id="ARBA00022452"/>
    </source>
</evidence>
<dbReference type="GO" id="GO:0015562">
    <property type="term" value="F:efflux transmembrane transporter activity"/>
    <property type="evidence" value="ECO:0007669"/>
    <property type="project" value="InterPro"/>
</dbReference>
<evidence type="ECO:0000313" key="9">
    <source>
        <dbReference type="EMBL" id="TDQ07555.1"/>
    </source>
</evidence>
<evidence type="ECO:0000256" key="6">
    <source>
        <dbReference type="ARBA" id="ARBA00023136"/>
    </source>
</evidence>
<reference evidence="9 10" key="1">
    <citation type="submission" date="2019-03" db="EMBL/GenBank/DDBJ databases">
        <title>Genomic Encyclopedia of Archaeal and Bacterial Type Strains, Phase II (KMG-II): from individual species to whole genera.</title>
        <authorList>
            <person name="Goeker M."/>
        </authorList>
    </citation>
    <scope>NUCLEOTIDE SEQUENCE [LARGE SCALE GENOMIC DNA]</scope>
    <source>
        <strain evidence="9 10">DSM 19035</strain>
    </source>
</reference>
<dbReference type="AlphaFoldDB" id="A0A4R6ST20"/>
<dbReference type="PANTHER" id="PTHR30026:SF20">
    <property type="entry name" value="OUTER MEMBRANE PROTEIN TOLC"/>
    <property type="match status" value="1"/>
</dbReference>
<feature type="signal peptide" evidence="8">
    <location>
        <begin position="1"/>
        <end position="21"/>
    </location>
</feature>
<proteinExistence type="inferred from homology"/>
<organism evidence="9 10">
    <name type="scientific">Pedobacter metabolipauper</name>
    <dbReference type="NCBI Taxonomy" id="425513"/>
    <lineage>
        <taxon>Bacteria</taxon>
        <taxon>Pseudomonadati</taxon>
        <taxon>Bacteroidota</taxon>
        <taxon>Sphingobacteriia</taxon>
        <taxon>Sphingobacteriales</taxon>
        <taxon>Sphingobacteriaceae</taxon>
        <taxon>Pedobacter</taxon>
    </lineage>
</organism>
<dbReference type="SUPFAM" id="SSF56954">
    <property type="entry name" value="Outer membrane efflux proteins (OEP)"/>
    <property type="match status" value="1"/>
</dbReference>